<evidence type="ECO:0000313" key="3">
    <source>
        <dbReference type="EMBL" id="KAF6271171.1"/>
    </source>
</evidence>
<comment type="caution">
    <text evidence="3">The sequence shown here is derived from an EMBL/GenBank/DDBJ whole genome shotgun (WGS) entry which is preliminary data.</text>
</comment>
<dbReference type="GO" id="GO:0006355">
    <property type="term" value="P:regulation of DNA-templated transcription"/>
    <property type="evidence" value="ECO:0007669"/>
    <property type="project" value="InterPro"/>
</dbReference>
<dbReference type="InterPro" id="IPR001909">
    <property type="entry name" value="KRAB"/>
</dbReference>
<name>A0A7J7R4W1_MYOMY</name>
<dbReference type="InterPro" id="IPR050169">
    <property type="entry name" value="Krueppel_C2H2_ZnF"/>
</dbReference>
<gene>
    <name evidence="3" type="ORF">mMyoMyo1_020903</name>
</gene>
<protein>
    <submittedName>
        <fullName evidence="3">Zinc finger protein 140</fullName>
    </submittedName>
</protein>
<evidence type="ECO:0000256" key="1">
    <source>
        <dbReference type="SAM" id="MobiDB-lite"/>
    </source>
</evidence>
<accession>A0A7J7R4W1</accession>
<dbReference type="SMART" id="SM00349">
    <property type="entry name" value="KRAB"/>
    <property type="match status" value="1"/>
</dbReference>
<dbReference type="PROSITE" id="PS50805">
    <property type="entry name" value="KRAB"/>
    <property type="match status" value="1"/>
</dbReference>
<dbReference type="InterPro" id="IPR036051">
    <property type="entry name" value="KRAB_dom_sf"/>
</dbReference>
<dbReference type="VEuPathDB" id="HostDB:GeneID_118652988"/>
<feature type="domain" description="KRAB" evidence="2">
    <location>
        <begin position="27"/>
        <end position="98"/>
    </location>
</feature>
<dbReference type="EMBL" id="JABWUV010000037">
    <property type="protein sequence ID" value="KAF6271171.1"/>
    <property type="molecule type" value="Genomic_DNA"/>
</dbReference>
<dbReference type="AlphaFoldDB" id="A0A7J7R4W1"/>
<dbReference type="PANTHER" id="PTHR23232:SF157">
    <property type="entry name" value="ZINC FINGER PROTEIN 525"/>
    <property type="match status" value="1"/>
</dbReference>
<proteinExistence type="predicted"/>
<evidence type="ECO:0000259" key="2">
    <source>
        <dbReference type="PROSITE" id="PS50805"/>
    </source>
</evidence>
<reference evidence="3 4" key="1">
    <citation type="journal article" date="2020" name="Nature">
        <title>Six reference-quality genomes reveal evolution of bat adaptations.</title>
        <authorList>
            <person name="Jebb D."/>
            <person name="Huang Z."/>
            <person name="Pippel M."/>
            <person name="Hughes G.M."/>
            <person name="Lavrichenko K."/>
            <person name="Devanna P."/>
            <person name="Winkler S."/>
            <person name="Jermiin L.S."/>
            <person name="Skirmuntt E.C."/>
            <person name="Katzourakis A."/>
            <person name="Burkitt-Gray L."/>
            <person name="Ray D.A."/>
            <person name="Sullivan K.A.M."/>
            <person name="Roscito J.G."/>
            <person name="Kirilenko B.M."/>
            <person name="Davalos L.M."/>
            <person name="Corthals A.P."/>
            <person name="Power M.L."/>
            <person name="Jones G."/>
            <person name="Ransome R.D."/>
            <person name="Dechmann D.K.N."/>
            <person name="Locatelli A.G."/>
            <person name="Puechmaille S.J."/>
            <person name="Fedrigo O."/>
            <person name="Jarvis E.D."/>
            <person name="Hiller M."/>
            <person name="Vernes S.C."/>
            <person name="Myers E.W."/>
            <person name="Teeling E.C."/>
        </authorList>
    </citation>
    <scope>NUCLEOTIDE SEQUENCE [LARGE SCALE GENOMIC DNA]</scope>
    <source>
        <strain evidence="3">MMyoMyo1</strain>
        <tissue evidence="3">Flight muscle</tissue>
    </source>
</reference>
<dbReference type="Proteomes" id="UP000527355">
    <property type="component" value="Unassembled WGS sequence"/>
</dbReference>
<dbReference type="SUPFAM" id="SSF109640">
    <property type="entry name" value="KRAB domain (Kruppel-associated box)"/>
    <property type="match status" value="1"/>
</dbReference>
<dbReference type="Pfam" id="PF01352">
    <property type="entry name" value="KRAB"/>
    <property type="match status" value="1"/>
</dbReference>
<keyword evidence="4" id="KW-1185">Reference proteome</keyword>
<sequence>MWSDGNPLRRDPVPGARPAGAMSQGPVTFRDVAIDFSQEEWAWLRPAQRDLYRHVMLENYGHLVSLGLNISKPDVVSLLEQGKEPWLGKGDVRTDFFSVSESNSEISKFSPKNVINEDDLSQYLIKENNLSQGPEHSSSKGGWKYEDVTEMLQRNQGCIRALCEYVEI</sequence>
<dbReference type="PANTHER" id="PTHR23232">
    <property type="entry name" value="KRAB DOMAIN C2H2 ZINC FINGER"/>
    <property type="match status" value="1"/>
</dbReference>
<dbReference type="Gene3D" id="6.10.140.140">
    <property type="match status" value="1"/>
</dbReference>
<evidence type="ECO:0000313" key="4">
    <source>
        <dbReference type="Proteomes" id="UP000527355"/>
    </source>
</evidence>
<organism evidence="3 4">
    <name type="scientific">Myotis myotis</name>
    <name type="common">Greater mouse-eared bat</name>
    <name type="synonym">Vespertilio myotis</name>
    <dbReference type="NCBI Taxonomy" id="51298"/>
    <lineage>
        <taxon>Eukaryota</taxon>
        <taxon>Metazoa</taxon>
        <taxon>Chordata</taxon>
        <taxon>Craniata</taxon>
        <taxon>Vertebrata</taxon>
        <taxon>Euteleostomi</taxon>
        <taxon>Mammalia</taxon>
        <taxon>Eutheria</taxon>
        <taxon>Laurasiatheria</taxon>
        <taxon>Chiroptera</taxon>
        <taxon>Yangochiroptera</taxon>
        <taxon>Vespertilionidae</taxon>
        <taxon>Myotis</taxon>
    </lineage>
</organism>
<dbReference type="CDD" id="cd07765">
    <property type="entry name" value="KRAB_A-box"/>
    <property type="match status" value="1"/>
</dbReference>
<feature type="region of interest" description="Disordered" evidence="1">
    <location>
        <begin position="1"/>
        <end position="24"/>
    </location>
</feature>